<evidence type="ECO:0000313" key="3">
    <source>
        <dbReference type="Proteomes" id="UP000298602"/>
    </source>
</evidence>
<accession>A0A4P8L1P4</accession>
<sequence>MDPWYKVATPRKEVREGRSFNPDEFAIALEQVVAKTAPEDYRDPKQFFARTCFTRALREHAGMVLRRLSGKTDNTAPVLTLITQFGGGKTHTLTTLYHLATSGEQAAGYPGISDLLRNAGISSVPKVRVGVFVGNAWDPQDGRETPWIDIARQLAGDKGVEALGTAAKTTPPGTESIGRVFQAANAPVLLLFDEVLNFLNRHRGMAESFHAFIQNLTVATTGTTHAVAVISLPRSQVEMTGWDMQWQDKITKVVRRVAKDLIANDESEISEVVRRRLFEDLGSERTRKNVAKAFADWCFERRAQLPPEWTAVDTAATEAKAREFLLRRFEACYPFHPATLSVFQRKWQALSQYQQTRGTLAMLAQWIVWAYRDGFTSARREPLITLGSAPLHDMGFRSTILGQLGESRLVAAIDADIAGEQAHAKALDADTKGPLRDIHRRVGTAILFESSGGQTDKVAHLPELRFALGEPEVDTTSVDNAAFALEDKSYFIRKVGSDGFKIGHQPTLRKVVNDRRASLDEESEIKPAIRKLVEDEFRRGASIPVLPFPNDGAEVPDTPRLTLVITAPEAEWTGGGSLRSQIAEWTRQRGKSPRLYPGSLVWCIKKPGRDLREKVELWLAWERVDREVTDGTLGGDFDRTDRTDLHSKVKAAKEAAKDEVWGGYRFAVIADHQEADGLKTIDLGAGHSSSGETLCGRVIAALKSEALLNESVGAGYIDRNWPPALKESGAWPLTSLRQSFLNGSLTRLLDPDTTLRGKIVEFVGKGDFGLASGQKADGTYERVWFQEPVSADEVAFESGVFLLTKAKAQALKAGVHAPPPGPKSQAGQPLPSPGYGPQTSPGPGPGYETEPSPSPLSGTEQKTIRLVGTVPPELWNRLGTKLLPKLRSGSDLKVGVDFSVTVNRDVATSLTSDLRQILDDLGIKGQVQIRDA</sequence>
<dbReference type="Proteomes" id="UP000298602">
    <property type="component" value="Chromosome"/>
</dbReference>
<proteinExistence type="predicted"/>
<name>A0A4P8L1P4_9BACT</name>
<keyword evidence="3" id="KW-1185">Reference proteome</keyword>
<dbReference type="Pfam" id="PF04465">
    <property type="entry name" value="DUF499"/>
    <property type="match status" value="1"/>
</dbReference>
<evidence type="ECO:0000313" key="2">
    <source>
        <dbReference type="EMBL" id="QCQ21778.1"/>
    </source>
</evidence>
<dbReference type="AlphaFoldDB" id="A0A4P8L1P4"/>
<protein>
    <submittedName>
        <fullName evidence="2">DUF499 domain-containing protein</fullName>
    </submittedName>
</protein>
<dbReference type="OrthoDB" id="9757917at2"/>
<dbReference type="RefSeq" id="WP_137423747.1">
    <property type="nucleotide sequence ID" value="NZ_CP040098.1"/>
</dbReference>
<dbReference type="KEGG" id="dax:FDQ92_06025"/>
<reference evidence="2 3" key="2">
    <citation type="submission" date="2019-05" db="EMBL/GenBank/DDBJ databases">
        <authorList>
            <person name="Suflita J.M."/>
            <person name="Marks C.R."/>
        </authorList>
    </citation>
    <scope>NUCLEOTIDE SEQUENCE [LARGE SCALE GENOMIC DNA]</scope>
    <source>
        <strain evidence="2 3">ALDC</strain>
    </source>
</reference>
<dbReference type="EMBL" id="CP040098">
    <property type="protein sequence ID" value="QCQ21778.1"/>
    <property type="molecule type" value="Genomic_DNA"/>
</dbReference>
<evidence type="ECO:0000256" key="1">
    <source>
        <dbReference type="SAM" id="MobiDB-lite"/>
    </source>
</evidence>
<feature type="region of interest" description="Disordered" evidence="1">
    <location>
        <begin position="813"/>
        <end position="860"/>
    </location>
</feature>
<dbReference type="InterPro" id="IPR007555">
    <property type="entry name" value="DUF499"/>
</dbReference>
<feature type="compositionally biased region" description="Pro residues" evidence="1">
    <location>
        <begin position="830"/>
        <end position="844"/>
    </location>
</feature>
<gene>
    <name evidence="2" type="ORF">FDQ92_06025</name>
</gene>
<reference evidence="2 3" key="1">
    <citation type="submission" date="2019-05" db="EMBL/GenBank/DDBJ databases">
        <title>The Complete Genome Sequence of the n-alkane-degrading Desulfoglaeba alkanexedens ALDC reveals multiple alkylsuccinate synthase gene clusters.</title>
        <authorList>
            <person name="Callaghan A.V."/>
            <person name="Davidova I.A."/>
            <person name="Duncan K.E."/>
            <person name="Morris B."/>
            <person name="McInerney M.J."/>
        </authorList>
    </citation>
    <scope>NUCLEOTIDE SEQUENCE [LARGE SCALE GENOMIC DNA]</scope>
    <source>
        <strain evidence="2 3">ALDC</strain>
    </source>
</reference>
<organism evidence="2 3">
    <name type="scientific">Desulfoglaeba alkanexedens ALDC</name>
    <dbReference type="NCBI Taxonomy" id="980445"/>
    <lineage>
        <taxon>Bacteria</taxon>
        <taxon>Pseudomonadati</taxon>
        <taxon>Thermodesulfobacteriota</taxon>
        <taxon>Syntrophobacteria</taxon>
        <taxon>Syntrophobacterales</taxon>
        <taxon>Syntrophobacteraceae</taxon>
        <taxon>Desulfoglaeba</taxon>
    </lineage>
</organism>